<dbReference type="Proteomes" id="UP000005512">
    <property type="component" value="Unassembled WGS sequence"/>
</dbReference>
<dbReference type="EMBL" id="ABXV02000013">
    <property type="protein sequence ID" value="EFB73211.1"/>
    <property type="molecule type" value="Genomic_DNA"/>
</dbReference>
<accession>D1NZE5</accession>
<evidence type="ECO:0000313" key="2">
    <source>
        <dbReference type="Proteomes" id="UP000005512"/>
    </source>
</evidence>
<reference evidence="1" key="1">
    <citation type="submission" date="2009-12" db="EMBL/GenBank/DDBJ databases">
        <authorList>
            <person name="Weinstock G."/>
            <person name="Sodergren E."/>
            <person name="Clifton S."/>
            <person name="Fulton L."/>
            <person name="Fulton B."/>
            <person name="Courtney L."/>
            <person name="Fronick C."/>
            <person name="Harrison M."/>
            <person name="Strong C."/>
            <person name="Farmer C."/>
            <person name="Delahaunty K."/>
            <person name="Markovic C."/>
            <person name="Hall O."/>
            <person name="Minx P."/>
            <person name="Tomlinson C."/>
            <person name="Mitreva M."/>
            <person name="Nelson J."/>
            <person name="Hou S."/>
            <person name="Wollam A."/>
            <person name="Pepin K.H."/>
            <person name="Johnson M."/>
            <person name="Bhonagiri V."/>
            <person name="Nash W.E."/>
            <person name="Warren W."/>
            <person name="Chinwalla A."/>
            <person name="Mardis E.R."/>
            <person name="Wilson R.K."/>
        </authorList>
    </citation>
    <scope>NUCLEOTIDE SEQUENCE [LARGE SCALE GENOMIC DNA]</scope>
    <source>
        <strain evidence="1">DSM 4541</strain>
    </source>
</reference>
<keyword evidence="2" id="KW-1185">Reference proteome</keyword>
<protein>
    <submittedName>
        <fullName evidence="1">Uncharacterized protein</fullName>
    </submittedName>
</protein>
<gene>
    <name evidence="1" type="ORF">PROVRUST_05299</name>
</gene>
<organism evidence="1 2">
    <name type="scientific">Providencia rustigianii DSM 4541</name>
    <dbReference type="NCBI Taxonomy" id="500637"/>
    <lineage>
        <taxon>Bacteria</taxon>
        <taxon>Pseudomonadati</taxon>
        <taxon>Pseudomonadota</taxon>
        <taxon>Gammaproteobacteria</taxon>
        <taxon>Enterobacterales</taxon>
        <taxon>Morganellaceae</taxon>
        <taxon>Providencia</taxon>
    </lineage>
</organism>
<sequence>MFFCGDKCDFKFTKTIFNIKNQVKILLAPLKPLMGINVFYC</sequence>
<dbReference type="AlphaFoldDB" id="D1NZE5"/>
<dbReference type="STRING" id="500637.PROVRUST_05299"/>
<dbReference type="HOGENOM" id="CLU_3275152_0_0_6"/>
<evidence type="ECO:0000313" key="1">
    <source>
        <dbReference type="EMBL" id="EFB73211.1"/>
    </source>
</evidence>
<proteinExistence type="predicted"/>
<name>D1NZE5_9GAMM</name>
<comment type="caution">
    <text evidence="1">The sequence shown here is derived from an EMBL/GenBank/DDBJ whole genome shotgun (WGS) entry which is preliminary data.</text>
</comment>